<dbReference type="Proteomes" id="UP000316473">
    <property type="component" value="Chromosome"/>
</dbReference>
<dbReference type="InterPro" id="IPR010323">
    <property type="entry name" value="DUF924"/>
</dbReference>
<evidence type="ECO:0000313" key="1">
    <source>
        <dbReference type="EMBL" id="BBL34033.1"/>
    </source>
</evidence>
<dbReference type="Gene3D" id="1.20.58.320">
    <property type="entry name" value="TPR-like"/>
    <property type="match status" value="1"/>
</dbReference>
<dbReference type="Gene3D" id="1.25.40.10">
    <property type="entry name" value="Tetratricopeptide repeat domain"/>
    <property type="match status" value="1"/>
</dbReference>
<dbReference type="InterPro" id="IPR011990">
    <property type="entry name" value="TPR-like_helical_dom_sf"/>
</dbReference>
<evidence type="ECO:0000313" key="2">
    <source>
        <dbReference type="Proteomes" id="UP000316473"/>
    </source>
</evidence>
<keyword evidence="2" id="KW-1185">Reference proteome</keyword>
<accession>A0A4Y1YM92</accession>
<protein>
    <recommendedName>
        <fullName evidence="3">DUF924 domain-containing protein</fullName>
    </recommendedName>
</protein>
<sequence length="196" mass="22963">MKTITPAEILSFWFQETEEKQWFSATKHFDELIRQRFSGLIQQAAAAELFTWRSTLEGRLAEIIVLDQFPRNAYRHTPQAFAQDAMALTLAQEAIAAGALDSLNQKQRGFLLLPYMHSESKQIHIVAETLHRDFASKSSYRYELRHKAIIDRFGRYPRRNKILGRISTPEEQAFLRQPLSHFYQHLEKDQNGWNKI</sequence>
<proteinExistence type="predicted"/>
<gene>
    <name evidence="1" type="ORF">Nstercoris_00262</name>
</gene>
<dbReference type="KEGG" id="nst:Nstercoris_00262"/>
<name>A0A4Y1YM92_9PROT</name>
<dbReference type="SUPFAM" id="SSF48452">
    <property type="entry name" value="TPR-like"/>
    <property type="match status" value="1"/>
</dbReference>
<dbReference type="Pfam" id="PF06041">
    <property type="entry name" value="DUF924"/>
    <property type="match status" value="1"/>
</dbReference>
<evidence type="ECO:0008006" key="3">
    <source>
        <dbReference type="Google" id="ProtNLM"/>
    </source>
</evidence>
<organism evidence="1 2">
    <name type="scientific">Nitrosomonas stercoris</name>
    <dbReference type="NCBI Taxonomy" id="1444684"/>
    <lineage>
        <taxon>Bacteria</taxon>
        <taxon>Pseudomonadati</taxon>
        <taxon>Pseudomonadota</taxon>
        <taxon>Betaproteobacteria</taxon>
        <taxon>Nitrosomonadales</taxon>
        <taxon>Nitrosomonadaceae</taxon>
        <taxon>Nitrosomonas</taxon>
    </lineage>
</organism>
<reference evidence="1 2" key="1">
    <citation type="submission" date="2019-06" db="EMBL/GenBank/DDBJ databases">
        <title>Nitrosomonas stercoris KYUHI-S whole genome shotgun sequence.</title>
        <authorList>
            <person name="Nakagawa T."/>
            <person name="Tsuchiya Y."/>
            <person name="Takahashi R."/>
        </authorList>
    </citation>
    <scope>NUCLEOTIDE SEQUENCE [LARGE SCALE GENOMIC DNA]</scope>
    <source>
        <strain evidence="1 2">KYUHI-S</strain>
    </source>
</reference>
<dbReference type="EMBL" id="AP019755">
    <property type="protein sequence ID" value="BBL34033.1"/>
    <property type="molecule type" value="Genomic_DNA"/>
</dbReference>
<dbReference type="AlphaFoldDB" id="A0A4Y1YM92"/>